<gene>
    <name evidence="2" type="ORF">DPMN_049822</name>
</gene>
<feature type="compositionally biased region" description="Basic and acidic residues" evidence="1">
    <location>
        <begin position="13"/>
        <end position="23"/>
    </location>
</feature>
<comment type="caution">
    <text evidence="2">The sequence shown here is derived from an EMBL/GenBank/DDBJ whole genome shotgun (WGS) entry which is preliminary data.</text>
</comment>
<protein>
    <submittedName>
        <fullName evidence="2">Uncharacterized protein</fullName>
    </submittedName>
</protein>
<reference evidence="2" key="2">
    <citation type="submission" date="2020-11" db="EMBL/GenBank/DDBJ databases">
        <authorList>
            <person name="McCartney M.A."/>
            <person name="Auch B."/>
            <person name="Kono T."/>
            <person name="Mallez S."/>
            <person name="Becker A."/>
            <person name="Gohl D.M."/>
            <person name="Silverstein K.A.T."/>
            <person name="Koren S."/>
            <person name="Bechman K.B."/>
            <person name="Herman A."/>
            <person name="Abrahante J.E."/>
            <person name="Garbe J."/>
        </authorList>
    </citation>
    <scope>NUCLEOTIDE SEQUENCE</scope>
    <source>
        <strain evidence="2">Duluth1</strain>
        <tissue evidence="2">Whole animal</tissue>
    </source>
</reference>
<dbReference type="Proteomes" id="UP000828390">
    <property type="component" value="Unassembled WGS sequence"/>
</dbReference>
<organism evidence="2 3">
    <name type="scientific">Dreissena polymorpha</name>
    <name type="common">Zebra mussel</name>
    <name type="synonym">Mytilus polymorpha</name>
    <dbReference type="NCBI Taxonomy" id="45954"/>
    <lineage>
        <taxon>Eukaryota</taxon>
        <taxon>Metazoa</taxon>
        <taxon>Spiralia</taxon>
        <taxon>Lophotrochozoa</taxon>
        <taxon>Mollusca</taxon>
        <taxon>Bivalvia</taxon>
        <taxon>Autobranchia</taxon>
        <taxon>Heteroconchia</taxon>
        <taxon>Euheterodonta</taxon>
        <taxon>Imparidentia</taxon>
        <taxon>Neoheterodontei</taxon>
        <taxon>Myida</taxon>
        <taxon>Dreissenoidea</taxon>
        <taxon>Dreissenidae</taxon>
        <taxon>Dreissena</taxon>
    </lineage>
</organism>
<feature type="compositionally biased region" description="Low complexity" evidence="1">
    <location>
        <begin position="65"/>
        <end position="81"/>
    </location>
</feature>
<feature type="region of interest" description="Disordered" evidence="1">
    <location>
        <begin position="48"/>
        <end position="81"/>
    </location>
</feature>
<proteinExistence type="predicted"/>
<reference evidence="2" key="1">
    <citation type="journal article" date="2019" name="bioRxiv">
        <title>The Genome of the Zebra Mussel, Dreissena polymorpha: A Resource for Invasive Species Research.</title>
        <authorList>
            <person name="McCartney M.A."/>
            <person name="Auch B."/>
            <person name="Kono T."/>
            <person name="Mallez S."/>
            <person name="Zhang Y."/>
            <person name="Obille A."/>
            <person name="Becker A."/>
            <person name="Abrahante J.E."/>
            <person name="Garbe J."/>
            <person name="Badalamenti J.P."/>
            <person name="Herman A."/>
            <person name="Mangelson H."/>
            <person name="Liachko I."/>
            <person name="Sullivan S."/>
            <person name="Sone E.D."/>
            <person name="Koren S."/>
            <person name="Silverstein K.A.T."/>
            <person name="Beckman K.B."/>
            <person name="Gohl D.M."/>
        </authorList>
    </citation>
    <scope>NUCLEOTIDE SEQUENCE</scope>
    <source>
        <strain evidence="2">Duluth1</strain>
        <tissue evidence="2">Whole animal</tissue>
    </source>
</reference>
<sequence>MYLSLKFDTGETDDTRNRLDPGHDGVASQIAVFVRRHPLSSYILRYRRIPPESPERGEDERLDQTDSTTTTRLVQSTLTGT</sequence>
<dbReference type="AlphaFoldDB" id="A0A9D4CF09"/>
<accession>A0A9D4CF09</accession>
<keyword evidence="3" id="KW-1185">Reference proteome</keyword>
<name>A0A9D4CF09_DREPO</name>
<dbReference type="EMBL" id="JAIWYP010000012">
    <property type="protein sequence ID" value="KAH3724020.1"/>
    <property type="molecule type" value="Genomic_DNA"/>
</dbReference>
<feature type="region of interest" description="Disordered" evidence="1">
    <location>
        <begin position="1"/>
        <end position="23"/>
    </location>
</feature>
<evidence type="ECO:0000313" key="2">
    <source>
        <dbReference type="EMBL" id="KAH3724020.1"/>
    </source>
</evidence>
<evidence type="ECO:0000256" key="1">
    <source>
        <dbReference type="SAM" id="MobiDB-lite"/>
    </source>
</evidence>
<feature type="compositionally biased region" description="Basic and acidic residues" evidence="1">
    <location>
        <begin position="49"/>
        <end position="64"/>
    </location>
</feature>
<evidence type="ECO:0000313" key="3">
    <source>
        <dbReference type="Proteomes" id="UP000828390"/>
    </source>
</evidence>